<reference evidence="2 3" key="1">
    <citation type="submission" date="2017-11" db="EMBL/GenBank/DDBJ databases">
        <title>Comparative genomics of Botrytis spp.</title>
        <authorList>
            <person name="Valero-Jimenez C.A."/>
            <person name="Tapia P."/>
            <person name="Veloso J."/>
            <person name="Silva-Moreno E."/>
            <person name="Staats M."/>
            <person name="Valdes J.H."/>
            <person name="Van Kan J.A.L."/>
        </authorList>
    </citation>
    <scope>NUCLEOTIDE SEQUENCE [LARGE SCALE GENOMIC DNA]</scope>
    <source>
        <strain evidence="2 3">MUCL2830</strain>
    </source>
</reference>
<evidence type="ECO:0000313" key="3">
    <source>
        <dbReference type="Proteomes" id="UP000297299"/>
    </source>
</evidence>
<proteinExistence type="predicted"/>
<comment type="caution">
    <text evidence="2">The sequence shown here is derived from an EMBL/GenBank/DDBJ whole genome shotgun (WGS) entry which is preliminary data.</text>
</comment>
<name>A0A4Y8CJ27_9HELO</name>
<evidence type="ECO:0000313" key="2">
    <source>
        <dbReference type="EMBL" id="TEY32856.1"/>
    </source>
</evidence>
<gene>
    <name evidence="2" type="ORF">BOTCAL_0711g00050</name>
</gene>
<feature type="region of interest" description="Disordered" evidence="1">
    <location>
        <begin position="1"/>
        <end position="37"/>
    </location>
</feature>
<feature type="region of interest" description="Disordered" evidence="1">
    <location>
        <begin position="140"/>
        <end position="159"/>
    </location>
</feature>
<dbReference type="EMBL" id="PHWZ01000707">
    <property type="protein sequence ID" value="TEY32856.1"/>
    <property type="molecule type" value="Genomic_DNA"/>
</dbReference>
<accession>A0A4Y8CJ27</accession>
<sequence length="187" mass="21053">MSYKRLSGGAFGKAIPDMHQKVETEPANTRKRQETDNTGITVENHTITPGYFGPYANASISPKISPGSNTFEWHKSRRRVLTAVDKVLIEDLQKMQIARILERAQKSAFIPQSTILNGRLQQKFLAQKNDEISERDRKLIESGGAGNGSRAIDTEKSEENKVIRDEMAGWEFKTSSFANLELRSKKI</sequence>
<dbReference type="AlphaFoldDB" id="A0A4Y8CJ27"/>
<protein>
    <submittedName>
        <fullName evidence="2">Uncharacterized protein</fullName>
    </submittedName>
</protein>
<organism evidence="2 3">
    <name type="scientific">Botryotinia calthae</name>
    <dbReference type="NCBI Taxonomy" id="38488"/>
    <lineage>
        <taxon>Eukaryota</taxon>
        <taxon>Fungi</taxon>
        <taxon>Dikarya</taxon>
        <taxon>Ascomycota</taxon>
        <taxon>Pezizomycotina</taxon>
        <taxon>Leotiomycetes</taxon>
        <taxon>Helotiales</taxon>
        <taxon>Sclerotiniaceae</taxon>
        <taxon>Botryotinia</taxon>
    </lineage>
</organism>
<dbReference type="Proteomes" id="UP000297299">
    <property type="component" value="Unassembled WGS sequence"/>
</dbReference>
<keyword evidence="3" id="KW-1185">Reference proteome</keyword>
<evidence type="ECO:0000256" key="1">
    <source>
        <dbReference type="SAM" id="MobiDB-lite"/>
    </source>
</evidence>
<dbReference type="OrthoDB" id="3547260at2759"/>